<keyword evidence="11" id="KW-0479">Metal-binding</keyword>
<dbReference type="InterPro" id="IPR004101">
    <property type="entry name" value="Mur_ligase_C"/>
</dbReference>
<comment type="function">
    <text evidence="2">Functions in two distinct reactions of the de novo folate biosynthetic pathway. Catalyzes the addition of a glutamate residue to dihydropteroate (7,8-dihydropteroate or H2Pte) to form dihydrofolate (7,8-dihydrofolate monoglutamate or H2Pte-Glu). Also catalyzes successive additions of L-glutamate to tetrahydrofolate or 10-formyltetrahydrofolate or 5,10-methylenetetrahydrofolate, leading to folylpolyglutamate derivatives.</text>
</comment>
<comment type="catalytic activity">
    <reaction evidence="22">
        <text>7,8-dihydropteroate + L-glutamate + ATP = 7,8-dihydrofolate + ADP + phosphate + H(+)</text>
        <dbReference type="Rhea" id="RHEA:23584"/>
        <dbReference type="ChEBI" id="CHEBI:15378"/>
        <dbReference type="ChEBI" id="CHEBI:17839"/>
        <dbReference type="ChEBI" id="CHEBI:29985"/>
        <dbReference type="ChEBI" id="CHEBI:30616"/>
        <dbReference type="ChEBI" id="CHEBI:43474"/>
        <dbReference type="ChEBI" id="CHEBI:57451"/>
        <dbReference type="ChEBI" id="CHEBI:456216"/>
        <dbReference type="EC" id="6.3.2.12"/>
    </reaction>
</comment>
<evidence type="ECO:0000256" key="12">
    <source>
        <dbReference type="ARBA" id="ARBA00022741"/>
    </source>
</evidence>
<dbReference type="GO" id="GO:0008841">
    <property type="term" value="F:dihydrofolate synthase activity"/>
    <property type="evidence" value="ECO:0007669"/>
    <property type="project" value="UniProtKB-EC"/>
</dbReference>
<keyword evidence="14" id="KW-0460">Magnesium</keyword>
<dbReference type="InterPro" id="IPR001645">
    <property type="entry name" value="Folylpolyglutamate_synth"/>
</dbReference>
<dbReference type="GO" id="GO:0005737">
    <property type="term" value="C:cytoplasm"/>
    <property type="evidence" value="ECO:0007669"/>
    <property type="project" value="TreeGrafter"/>
</dbReference>
<dbReference type="EC" id="6.3.2.12" evidence="7"/>
<dbReference type="Pfam" id="PF08245">
    <property type="entry name" value="Mur_ligase_M"/>
    <property type="match status" value="1"/>
</dbReference>
<dbReference type="InterPro" id="IPR013221">
    <property type="entry name" value="Mur_ligase_cen"/>
</dbReference>
<evidence type="ECO:0000256" key="15">
    <source>
        <dbReference type="ARBA" id="ARBA00022909"/>
    </source>
</evidence>
<dbReference type="SUPFAM" id="SSF53244">
    <property type="entry name" value="MurD-like peptide ligases, peptide-binding domain"/>
    <property type="match status" value="1"/>
</dbReference>
<dbReference type="GO" id="GO:0046872">
    <property type="term" value="F:metal ion binding"/>
    <property type="evidence" value="ECO:0007669"/>
    <property type="project" value="UniProtKB-KW"/>
</dbReference>
<evidence type="ECO:0000256" key="17">
    <source>
        <dbReference type="ARBA" id="ARBA00030592"/>
    </source>
</evidence>
<dbReference type="UniPathway" id="UPA00077">
    <property type="reaction ID" value="UER00157"/>
</dbReference>
<gene>
    <name evidence="26" type="ORF">SAMN05421721_1208</name>
</gene>
<organism evidence="26 27">
    <name type="scientific">Ectothiorhodospira mobilis</name>
    <dbReference type="NCBI Taxonomy" id="195064"/>
    <lineage>
        <taxon>Bacteria</taxon>
        <taxon>Pseudomonadati</taxon>
        <taxon>Pseudomonadota</taxon>
        <taxon>Gammaproteobacteria</taxon>
        <taxon>Chromatiales</taxon>
        <taxon>Ectothiorhodospiraceae</taxon>
        <taxon>Ectothiorhodospira</taxon>
    </lineage>
</organism>
<keyword evidence="15" id="KW-0289">Folate biosynthesis</keyword>
<comment type="pathway">
    <text evidence="4">Cofactor biosynthesis; tetrahydrofolylpolyglutamate biosynthesis.</text>
</comment>
<evidence type="ECO:0000256" key="18">
    <source>
        <dbReference type="ARBA" id="ARBA00032510"/>
    </source>
</evidence>
<dbReference type="AlphaFoldDB" id="A0A1I4SQ48"/>
<dbReference type="EC" id="6.3.2.17" evidence="8"/>
<evidence type="ECO:0000256" key="10">
    <source>
        <dbReference type="ARBA" id="ARBA00022598"/>
    </source>
</evidence>
<evidence type="ECO:0000256" key="23">
    <source>
        <dbReference type="PIRNR" id="PIRNR001563"/>
    </source>
</evidence>
<dbReference type="FunFam" id="3.40.1190.10:FF:000004">
    <property type="entry name" value="Dihydrofolate synthase/folylpolyglutamate synthase"/>
    <property type="match status" value="1"/>
</dbReference>
<evidence type="ECO:0000256" key="13">
    <source>
        <dbReference type="ARBA" id="ARBA00022840"/>
    </source>
</evidence>
<dbReference type="EMBL" id="FOUO01000020">
    <property type="protein sequence ID" value="SFM66555.1"/>
    <property type="molecule type" value="Genomic_DNA"/>
</dbReference>
<dbReference type="PIRSF" id="PIRSF001563">
    <property type="entry name" value="Folylpolyglu_synth"/>
    <property type="match status" value="1"/>
</dbReference>
<reference evidence="26 27" key="1">
    <citation type="submission" date="2016-10" db="EMBL/GenBank/DDBJ databases">
        <authorList>
            <person name="de Groot N.N."/>
        </authorList>
    </citation>
    <scope>NUCLEOTIDE SEQUENCE [LARGE SCALE GENOMIC DNA]</scope>
    <source>
        <strain evidence="26 27">DSM 4180</strain>
    </source>
</reference>
<evidence type="ECO:0000256" key="14">
    <source>
        <dbReference type="ARBA" id="ARBA00022842"/>
    </source>
</evidence>
<evidence type="ECO:0000259" key="25">
    <source>
        <dbReference type="Pfam" id="PF08245"/>
    </source>
</evidence>
<evidence type="ECO:0000256" key="5">
    <source>
        <dbReference type="ARBA" id="ARBA00008276"/>
    </source>
</evidence>
<dbReference type="RefSeq" id="WP_090487270.1">
    <property type="nucleotide sequence ID" value="NZ_FOUO01000020.1"/>
</dbReference>
<evidence type="ECO:0000256" key="8">
    <source>
        <dbReference type="ARBA" id="ARBA00013025"/>
    </source>
</evidence>
<keyword evidence="10 23" id="KW-0436">Ligase</keyword>
<dbReference type="Gene3D" id="3.90.190.20">
    <property type="entry name" value="Mur ligase, C-terminal domain"/>
    <property type="match status" value="1"/>
</dbReference>
<dbReference type="GO" id="GO:0046656">
    <property type="term" value="P:folic acid biosynthetic process"/>
    <property type="evidence" value="ECO:0007669"/>
    <property type="project" value="UniProtKB-KW"/>
</dbReference>
<feature type="domain" description="Mur ligase C-terminal" evidence="24">
    <location>
        <begin position="298"/>
        <end position="418"/>
    </location>
</feature>
<comment type="catalytic activity">
    <reaction evidence="21">
        <text>(6R)-5,10-methylenetetrahydrofolyl-(gamma-L-Glu)(n) + L-glutamate + ATP = (6R)-5,10-methylenetetrahydrofolyl-(gamma-L-Glu)(n+1) + ADP + phosphate + H(+)</text>
        <dbReference type="Rhea" id="RHEA:51912"/>
        <dbReference type="Rhea" id="RHEA-COMP:13257"/>
        <dbReference type="Rhea" id="RHEA-COMP:13258"/>
        <dbReference type="ChEBI" id="CHEBI:15378"/>
        <dbReference type="ChEBI" id="CHEBI:29985"/>
        <dbReference type="ChEBI" id="CHEBI:30616"/>
        <dbReference type="ChEBI" id="CHEBI:43474"/>
        <dbReference type="ChEBI" id="CHEBI:136572"/>
        <dbReference type="ChEBI" id="CHEBI:456216"/>
        <dbReference type="EC" id="6.3.2.17"/>
    </reaction>
</comment>
<dbReference type="InterPro" id="IPR036565">
    <property type="entry name" value="Mur-like_cat_sf"/>
</dbReference>
<evidence type="ECO:0000313" key="27">
    <source>
        <dbReference type="Proteomes" id="UP000199556"/>
    </source>
</evidence>
<comment type="catalytic activity">
    <reaction evidence="19">
        <text>(6S)-5,6,7,8-tetrahydrofolyl-(gamma-L-Glu)(n) + L-glutamate + ATP = (6S)-5,6,7,8-tetrahydrofolyl-(gamma-L-Glu)(n+1) + ADP + phosphate + H(+)</text>
        <dbReference type="Rhea" id="RHEA:10580"/>
        <dbReference type="Rhea" id="RHEA-COMP:14738"/>
        <dbReference type="Rhea" id="RHEA-COMP:14740"/>
        <dbReference type="ChEBI" id="CHEBI:15378"/>
        <dbReference type="ChEBI" id="CHEBI:29985"/>
        <dbReference type="ChEBI" id="CHEBI:30616"/>
        <dbReference type="ChEBI" id="CHEBI:43474"/>
        <dbReference type="ChEBI" id="CHEBI:141005"/>
        <dbReference type="ChEBI" id="CHEBI:456216"/>
        <dbReference type="EC" id="6.3.2.17"/>
    </reaction>
</comment>
<dbReference type="PANTHER" id="PTHR11136">
    <property type="entry name" value="FOLYLPOLYGLUTAMATE SYNTHASE-RELATED"/>
    <property type="match status" value="1"/>
</dbReference>
<dbReference type="InterPro" id="IPR036615">
    <property type="entry name" value="Mur_ligase_C_dom_sf"/>
</dbReference>
<dbReference type="Pfam" id="PF02875">
    <property type="entry name" value="Mur_ligase_C"/>
    <property type="match status" value="1"/>
</dbReference>
<dbReference type="STRING" id="195064.SAMN05421721_1208"/>
<evidence type="ECO:0000256" key="19">
    <source>
        <dbReference type="ARBA" id="ARBA00047493"/>
    </source>
</evidence>
<evidence type="ECO:0000256" key="9">
    <source>
        <dbReference type="ARBA" id="ARBA00019357"/>
    </source>
</evidence>
<comment type="subunit">
    <text evidence="6">Monomer.</text>
</comment>
<evidence type="ECO:0000256" key="22">
    <source>
        <dbReference type="ARBA" id="ARBA00049161"/>
    </source>
</evidence>
<evidence type="ECO:0000256" key="2">
    <source>
        <dbReference type="ARBA" id="ARBA00002714"/>
    </source>
</evidence>
<dbReference type="Gene3D" id="3.40.1190.10">
    <property type="entry name" value="Mur-like, catalytic domain"/>
    <property type="match status" value="1"/>
</dbReference>
<comment type="catalytic activity">
    <reaction evidence="20">
        <text>10-formyltetrahydrofolyl-(gamma-L-Glu)(n) + L-glutamate + ATP = 10-formyltetrahydrofolyl-(gamma-L-Glu)(n+1) + ADP + phosphate + H(+)</text>
        <dbReference type="Rhea" id="RHEA:51904"/>
        <dbReference type="Rhea" id="RHEA-COMP:13088"/>
        <dbReference type="Rhea" id="RHEA-COMP:14300"/>
        <dbReference type="ChEBI" id="CHEBI:15378"/>
        <dbReference type="ChEBI" id="CHEBI:29985"/>
        <dbReference type="ChEBI" id="CHEBI:30616"/>
        <dbReference type="ChEBI" id="CHEBI:43474"/>
        <dbReference type="ChEBI" id="CHEBI:134413"/>
        <dbReference type="ChEBI" id="CHEBI:456216"/>
        <dbReference type="EC" id="6.3.2.17"/>
    </reaction>
</comment>
<protein>
    <recommendedName>
        <fullName evidence="9">Dihydrofolate synthase/folylpolyglutamate synthase</fullName>
        <ecNumber evidence="7">6.3.2.12</ecNumber>
        <ecNumber evidence="8">6.3.2.17</ecNumber>
    </recommendedName>
    <alternativeName>
        <fullName evidence="18">Folylpoly-gamma-glutamate synthetase-dihydrofolate synthetase</fullName>
    </alternativeName>
    <alternativeName>
        <fullName evidence="16">Folylpolyglutamate synthetase</fullName>
    </alternativeName>
    <alternativeName>
        <fullName evidence="17">Tetrahydrofolylpolyglutamate synthase</fullName>
    </alternativeName>
</protein>
<dbReference type="NCBIfam" id="NF008101">
    <property type="entry name" value="PRK10846.1"/>
    <property type="match status" value="1"/>
</dbReference>
<evidence type="ECO:0000313" key="26">
    <source>
        <dbReference type="EMBL" id="SFM66555.1"/>
    </source>
</evidence>
<dbReference type="Proteomes" id="UP000199556">
    <property type="component" value="Unassembled WGS sequence"/>
</dbReference>
<dbReference type="GO" id="GO:0046654">
    <property type="term" value="P:tetrahydrofolate biosynthetic process"/>
    <property type="evidence" value="ECO:0007669"/>
    <property type="project" value="UniProtKB-UniPathway"/>
</dbReference>
<comment type="cofactor">
    <cofactor evidence="1">
        <name>Mg(2+)</name>
        <dbReference type="ChEBI" id="CHEBI:18420"/>
    </cofactor>
</comment>
<dbReference type="GO" id="GO:0005524">
    <property type="term" value="F:ATP binding"/>
    <property type="evidence" value="ECO:0007669"/>
    <property type="project" value="UniProtKB-KW"/>
</dbReference>
<evidence type="ECO:0000259" key="24">
    <source>
        <dbReference type="Pfam" id="PF02875"/>
    </source>
</evidence>
<name>A0A1I4SQ48_ECTMO</name>
<evidence type="ECO:0000256" key="6">
    <source>
        <dbReference type="ARBA" id="ARBA00011245"/>
    </source>
</evidence>
<proteinExistence type="inferred from homology"/>
<evidence type="ECO:0000256" key="7">
    <source>
        <dbReference type="ARBA" id="ARBA00013023"/>
    </source>
</evidence>
<dbReference type="PANTHER" id="PTHR11136:SF0">
    <property type="entry name" value="DIHYDROFOLATE SYNTHETASE-RELATED"/>
    <property type="match status" value="1"/>
</dbReference>
<keyword evidence="27" id="KW-1185">Reference proteome</keyword>
<keyword evidence="12 23" id="KW-0547">Nucleotide-binding</keyword>
<evidence type="ECO:0000256" key="21">
    <source>
        <dbReference type="ARBA" id="ARBA00049035"/>
    </source>
</evidence>
<evidence type="ECO:0000256" key="1">
    <source>
        <dbReference type="ARBA" id="ARBA00001946"/>
    </source>
</evidence>
<comment type="similarity">
    <text evidence="5 23">Belongs to the folylpolyglutamate synthase family.</text>
</comment>
<dbReference type="SUPFAM" id="SSF53623">
    <property type="entry name" value="MurD-like peptide ligases, catalytic domain"/>
    <property type="match status" value="1"/>
</dbReference>
<dbReference type="GO" id="GO:0004326">
    <property type="term" value="F:tetrahydrofolylpolyglutamate synthase activity"/>
    <property type="evidence" value="ECO:0007669"/>
    <property type="project" value="UniProtKB-EC"/>
</dbReference>
<dbReference type="OrthoDB" id="9809356at2"/>
<evidence type="ECO:0000256" key="3">
    <source>
        <dbReference type="ARBA" id="ARBA00004799"/>
    </source>
</evidence>
<evidence type="ECO:0000256" key="20">
    <source>
        <dbReference type="ARBA" id="ARBA00047808"/>
    </source>
</evidence>
<sequence>MSGPAALQPRHDTLQDWLHWQERLHVRPIDLGLERVGRVADAMGLRPACAPVITVGGTNGKGSTVAFLEAIYRAAGYRVGTYTSPHLLRYNERVRIDGAAVDDAALCQAFAAIDAARGDTSLSYFEFGTLAALWLFARAPVDVMLLEVGLGGRLDAVNILDADVAVVTAVGLDHQQFLGDDREQIGFEKAGIFRAGAPAVCGDADPPERLLQHARDLGTALSRIGEDYGVERVEAHGAWTYQGMGMTLEALPPPGLPGAVQHGNAATAISAALLLEDLLPLTERAVRDGIAGARLPARLQCLHARPAVWLDVAHNPQAAAMLAAHLAQTPCSGRTLAVMGVMADKDVPGILAPLMPRVQVWHLGELDLERALDPSILAAHVRAAGADAVQVHAGIRDACRAALLQAGPGDRIMAFGSFHVASALLQGPFPWAHGEPAA</sequence>
<feature type="domain" description="Mur ligase central" evidence="25">
    <location>
        <begin position="55"/>
        <end position="206"/>
    </location>
</feature>
<keyword evidence="13 23" id="KW-0067">ATP-binding</keyword>
<evidence type="ECO:0000256" key="4">
    <source>
        <dbReference type="ARBA" id="ARBA00005150"/>
    </source>
</evidence>
<evidence type="ECO:0000256" key="11">
    <source>
        <dbReference type="ARBA" id="ARBA00022723"/>
    </source>
</evidence>
<evidence type="ECO:0000256" key="16">
    <source>
        <dbReference type="ARBA" id="ARBA00030048"/>
    </source>
</evidence>
<dbReference type="NCBIfam" id="TIGR01499">
    <property type="entry name" value="folC"/>
    <property type="match status" value="1"/>
</dbReference>
<accession>A0A1I4SQ48</accession>
<comment type="pathway">
    <text evidence="3">Cofactor biosynthesis; tetrahydrofolate biosynthesis; 7,8-dihydrofolate from 2-amino-4-hydroxy-6-hydroxymethyl-7,8-dihydropteridine diphosphate and 4-aminobenzoate: step 2/2.</text>
</comment>